<gene>
    <name evidence="3" type="ORF">GCM10023093_12250</name>
</gene>
<proteinExistence type="predicted"/>
<dbReference type="EMBL" id="BAABFA010000008">
    <property type="protein sequence ID" value="GAA4463547.1"/>
    <property type="molecule type" value="Genomic_DNA"/>
</dbReference>
<dbReference type="InterPro" id="IPR050194">
    <property type="entry name" value="Glycosyltransferase_grp1"/>
</dbReference>
<dbReference type="Pfam" id="PF13439">
    <property type="entry name" value="Glyco_transf_4"/>
    <property type="match status" value="1"/>
</dbReference>
<evidence type="ECO:0000259" key="2">
    <source>
        <dbReference type="Pfam" id="PF13439"/>
    </source>
</evidence>
<dbReference type="Gene3D" id="3.40.50.2000">
    <property type="entry name" value="Glycogen Phosphorylase B"/>
    <property type="match status" value="2"/>
</dbReference>
<accession>A0ABP8NCI2</accession>
<sequence>MKVALVQDWFNANGGAEKVVGEILETLHNDDVEVYALFDKFGPEARTSILKGRAVNVSLLQHVPFISSFYRYFLPVMPWLMGRFHLRGYDLIISTSHAVAKGFRADPSIPSICYCHTPLRPIWDMYDDYAANHSLGGSFVYRKFVAWLRRWDVATAGRVHHFIANSKHIQQRIAKSYGRDSVVIYPPVRTSKFTLSEATRKEYYMCPGRFVPYKKIDMVIRAFQKMPDKKLVLIGEGWGASGFDDMLRGHPNIEWLGYRDDNEVIKYMQEAKACIFAAKEDFGIMCVETQACGTPVLALDYGGYRETVVDGVTGYFFAEQTEESVIEAVNKMEERPLNDHKSISMNAQRFSDDRFRAEFSAFVGQVLQQQRS</sequence>
<organism evidence="3 4">
    <name type="scientific">Nemorincola caseinilytica</name>
    <dbReference type="NCBI Taxonomy" id="2054315"/>
    <lineage>
        <taxon>Bacteria</taxon>
        <taxon>Pseudomonadati</taxon>
        <taxon>Bacteroidota</taxon>
        <taxon>Chitinophagia</taxon>
        <taxon>Chitinophagales</taxon>
        <taxon>Chitinophagaceae</taxon>
        <taxon>Nemorincola</taxon>
    </lineage>
</organism>
<dbReference type="Pfam" id="PF00534">
    <property type="entry name" value="Glycos_transf_1"/>
    <property type="match status" value="1"/>
</dbReference>
<dbReference type="PANTHER" id="PTHR45947">
    <property type="entry name" value="SULFOQUINOVOSYL TRANSFERASE SQD2"/>
    <property type="match status" value="1"/>
</dbReference>
<protein>
    <submittedName>
        <fullName evidence="3">Glycosyltransferase family 4 protein</fullName>
    </submittedName>
</protein>
<dbReference type="SUPFAM" id="SSF53756">
    <property type="entry name" value="UDP-Glycosyltransferase/glycogen phosphorylase"/>
    <property type="match status" value="1"/>
</dbReference>
<keyword evidence="4" id="KW-1185">Reference proteome</keyword>
<evidence type="ECO:0000313" key="3">
    <source>
        <dbReference type="EMBL" id="GAA4463547.1"/>
    </source>
</evidence>
<feature type="domain" description="Glycosyl transferase family 1" evidence="1">
    <location>
        <begin position="192"/>
        <end position="348"/>
    </location>
</feature>
<dbReference type="PANTHER" id="PTHR45947:SF3">
    <property type="entry name" value="SULFOQUINOVOSYL TRANSFERASE SQD2"/>
    <property type="match status" value="1"/>
</dbReference>
<reference evidence="4" key="1">
    <citation type="journal article" date="2019" name="Int. J. Syst. Evol. Microbiol.">
        <title>The Global Catalogue of Microorganisms (GCM) 10K type strain sequencing project: providing services to taxonomists for standard genome sequencing and annotation.</title>
        <authorList>
            <consortium name="The Broad Institute Genomics Platform"/>
            <consortium name="The Broad Institute Genome Sequencing Center for Infectious Disease"/>
            <person name="Wu L."/>
            <person name="Ma J."/>
        </authorList>
    </citation>
    <scope>NUCLEOTIDE SEQUENCE [LARGE SCALE GENOMIC DNA]</scope>
    <source>
        <strain evidence="4">JCM 32105</strain>
    </source>
</reference>
<name>A0ABP8NCI2_9BACT</name>
<comment type="caution">
    <text evidence="3">The sequence shown here is derived from an EMBL/GenBank/DDBJ whole genome shotgun (WGS) entry which is preliminary data.</text>
</comment>
<dbReference type="Proteomes" id="UP001500067">
    <property type="component" value="Unassembled WGS sequence"/>
</dbReference>
<evidence type="ECO:0000259" key="1">
    <source>
        <dbReference type="Pfam" id="PF00534"/>
    </source>
</evidence>
<evidence type="ECO:0000313" key="4">
    <source>
        <dbReference type="Proteomes" id="UP001500067"/>
    </source>
</evidence>
<dbReference type="InterPro" id="IPR028098">
    <property type="entry name" value="Glyco_trans_4-like_N"/>
</dbReference>
<dbReference type="RefSeq" id="WP_345080123.1">
    <property type="nucleotide sequence ID" value="NZ_BAABFA010000008.1"/>
</dbReference>
<feature type="domain" description="Glycosyltransferase subfamily 4-like N-terminal" evidence="2">
    <location>
        <begin position="14"/>
        <end position="191"/>
    </location>
</feature>
<dbReference type="InterPro" id="IPR001296">
    <property type="entry name" value="Glyco_trans_1"/>
</dbReference>